<dbReference type="EMBL" id="WSTA01000082">
    <property type="protein sequence ID" value="MWB99836.1"/>
    <property type="molecule type" value="Genomic_DNA"/>
</dbReference>
<dbReference type="EC" id="2.7.1.-" evidence="5"/>
<evidence type="ECO:0000256" key="1">
    <source>
        <dbReference type="ARBA" id="ARBA00006284"/>
    </source>
</evidence>
<dbReference type="RefSeq" id="WP_160426460.1">
    <property type="nucleotide sequence ID" value="NZ_WSTA01000082.1"/>
</dbReference>
<name>A0A6I4NZU0_9MICO</name>
<dbReference type="Pfam" id="PF02595">
    <property type="entry name" value="Gly_kinase"/>
    <property type="match status" value="1"/>
</dbReference>
<dbReference type="InterPro" id="IPR018197">
    <property type="entry name" value="Glycerate_kinase_RE-like"/>
</dbReference>
<dbReference type="GO" id="GO:0031388">
    <property type="term" value="P:organic acid phosphorylation"/>
    <property type="evidence" value="ECO:0007669"/>
    <property type="project" value="UniProtKB-UniRule"/>
</dbReference>
<organism evidence="5 6">
    <name type="scientific">Agromyces seonyuensis</name>
    <dbReference type="NCBI Taxonomy" id="2662446"/>
    <lineage>
        <taxon>Bacteria</taxon>
        <taxon>Bacillati</taxon>
        <taxon>Actinomycetota</taxon>
        <taxon>Actinomycetes</taxon>
        <taxon>Micrococcales</taxon>
        <taxon>Microbacteriaceae</taxon>
        <taxon>Agromyces</taxon>
    </lineage>
</organism>
<dbReference type="PANTHER" id="PTHR21599">
    <property type="entry name" value="GLYCERATE KINASE"/>
    <property type="match status" value="1"/>
</dbReference>
<evidence type="ECO:0000313" key="5">
    <source>
        <dbReference type="EMBL" id="MWB99836.1"/>
    </source>
</evidence>
<dbReference type="AlphaFoldDB" id="A0A6I4NZU0"/>
<keyword evidence="6" id="KW-1185">Reference proteome</keyword>
<proteinExistence type="inferred from homology"/>
<dbReference type="Proteomes" id="UP000438182">
    <property type="component" value="Unassembled WGS sequence"/>
</dbReference>
<dbReference type="InterPro" id="IPR018193">
    <property type="entry name" value="Glyc_kinase_flavodox-like_fold"/>
</dbReference>
<evidence type="ECO:0000256" key="2">
    <source>
        <dbReference type="ARBA" id="ARBA00022679"/>
    </source>
</evidence>
<dbReference type="Gene3D" id="3.40.50.10350">
    <property type="entry name" value="Glycerate kinase, domain 1"/>
    <property type="match status" value="1"/>
</dbReference>
<evidence type="ECO:0000256" key="4">
    <source>
        <dbReference type="PIRNR" id="PIRNR006078"/>
    </source>
</evidence>
<evidence type="ECO:0000256" key="3">
    <source>
        <dbReference type="ARBA" id="ARBA00022777"/>
    </source>
</evidence>
<dbReference type="SUPFAM" id="SSF110738">
    <property type="entry name" value="Glycerate kinase I"/>
    <property type="match status" value="1"/>
</dbReference>
<dbReference type="InterPro" id="IPR004381">
    <property type="entry name" value="Glycerate_kinase"/>
</dbReference>
<comment type="caution">
    <text evidence="5">The sequence shown here is derived from an EMBL/GenBank/DDBJ whole genome shotgun (WGS) entry which is preliminary data.</text>
</comment>
<dbReference type="PANTHER" id="PTHR21599:SF0">
    <property type="entry name" value="GLYCERATE KINASE"/>
    <property type="match status" value="1"/>
</dbReference>
<keyword evidence="3 4" id="KW-0418">Kinase</keyword>
<gene>
    <name evidence="5" type="ORF">GB864_14910</name>
</gene>
<accession>A0A6I4NZU0</accession>
<sequence length="376" mass="36568">MPRRIVFAPDSFKGSLDAADAAEALARGWLRAHPDDEAVLRPMADGGEGTLDAFALAVPGAVRVPVRATGPDGRSVEAHWLRMPGAAADGGDLGLVELASTSGITLLDPLRPVDAHTLGFGEAIAAALDAGVAGLLLAIGGSSSTDGGAGALVALGAVLEDASGATIPPGARGLEALARVDLSGLRALPPAGVRVLSDVTNPLTGPRGAAAVFGPQKGATPDLVPVLDAALADWASALSAAGRVVDPATPGAGAAGGTGFGLLAWGAELVGGADAVADAIGLRAAIAAADLVVTGEGRFDDQSLDGKVPALVLDAAAAAGGIQVALVAGGIAPDARPIAADRFTAAIALTDLAGSVDAARADAARWLEAAGERLAG</sequence>
<evidence type="ECO:0000313" key="6">
    <source>
        <dbReference type="Proteomes" id="UP000438182"/>
    </source>
</evidence>
<comment type="similarity">
    <text evidence="1 4">Belongs to the glycerate kinase type-1 family.</text>
</comment>
<dbReference type="NCBIfam" id="TIGR00045">
    <property type="entry name" value="glycerate kinase"/>
    <property type="match status" value="1"/>
</dbReference>
<protein>
    <submittedName>
        <fullName evidence="5">Glycerate kinase</fullName>
        <ecNumber evidence="5">2.7.1.-</ecNumber>
    </submittedName>
</protein>
<keyword evidence="2 4" id="KW-0808">Transferase</keyword>
<dbReference type="InterPro" id="IPR036129">
    <property type="entry name" value="Glycerate_kinase_sf"/>
</dbReference>
<reference evidence="5 6" key="1">
    <citation type="submission" date="2019-12" db="EMBL/GenBank/DDBJ databases">
        <authorList>
            <person name="Kim Y.S."/>
        </authorList>
    </citation>
    <scope>NUCLEOTIDE SEQUENCE [LARGE SCALE GENOMIC DNA]</scope>
    <source>
        <strain evidence="5 6">MMS17-SY077</strain>
    </source>
</reference>
<dbReference type="GO" id="GO:0008887">
    <property type="term" value="F:glycerate kinase activity"/>
    <property type="evidence" value="ECO:0007669"/>
    <property type="project" value="UniProtKB-UniRule"/>
</dbReference>
<dbReference type="PIRSF" id="PIRSF006078">
    <property type="entry name" value="GlxK"/>
    <property type="match status" value="1"/>
</dbReference>
<dbReference type="Gene3D" id="3.90.1510.10">
    <property type="entry name" value="Glycerate kinase, domain 2"/>
    <property type="match status" value="1"/>
</dbReference>